<dbReference type="Proteomes" id="UP000199119">
    <property type="component" value="Unassembled WGS sequence"/>
</dbReference>
<dbReference type="PROSITE" id="PS50949">
    <property type="entry name" value="HTH_GNTR"/>
    <property type="match status" value="1"/>
</dbReference>
<evidence type="ECO:0000256" key="1">
    <source>
        <dbReference type="ARBA" id="ARBA00023015"/>
    </source>
</evidence>
<accession>A0A1I2GKL8</accession>
<dbReference type="Gene3D" id="1.10.10.10">
    <property type="entry name" value="Winged helix-like DNA-binding domain superfamily/Winged helix DNA-binding domain"/>
    <property type="match status" value="1"/>
</dbReference>
<keyword evidence="2" id="KW-0238">DNA-binding</keyword>
<dbReference type="GO" id="GO:0003700">
    <property type="term" value="F:DNA-binding transcription factor activity"/>
    <property type="evidence" value="ECO:0007669"/>
    <property type="project" value="InterPro"/>
</dbReference>
<dbReference type="SUPFAM" id="SSF48008">
    <property type="entry name" value="GntR ligand-binding domain-like"/>
    <property type="match status" value="1"/>
</dbReference>
<reference evidence="7" key="1">
    <citation type="submission" date="2016-10" db="EMBL/GenBank/DDBJ databases">
        <authorList>
            <person name="Varghese N."/>
            <person name="Submissions S."/>
        </authorList>
    </citation>
    <scope>NUCLEOTIDE SEQUENCE [LARGE SCALE GENOMIC DNA]</scope>
    <source>
        <strain evidence="7">DSM 27981</strain>
    </source>
</reference>
<evidence type="ECO:0000256" key="4">
    <source>
        <dbReference type="SAM" id="MobiDB-lite"/>
    </source>
</evidence>
<dbReference type="InterPro" id="IPR011711">
    <property type="entry name" value="GntR_C"/>
</dbReference>
<dbReference type="CDD" id="cd07377">
    <property type="entry name" value="WHTH_GntR"/>
    <property type="match status" value="1"/>
</dbReference>
<dbReference type="Pfam" id="PF00392">
    <property type="entry name" value="GntR"/>
    <property type="match status" value="1"/>
</dbReference>
<dbReference type="GO" id="GO:0003677">
    <property type="term" value="F:DNA binding"/>
    <property type="evidence" value="ECO:0007669"/>
    <property type="project" value="UniProtKB-KW"/>
</dbReference>
<feature type="region of interest" description="Disordered" evidence="4">
    <location>
        <begin position="255"/>
        <end position="293"/>
    </location>
</feature>
<dbReference type="InterPro" id="IPR017723">
    <property type="entry name" value="Tscrpt_reg_AEP_util-assoc"/>
</dbReference>
<dbReference type="AlphaFoldDB" id="A0A1I2GKL8"/>
<name>A0A1I2GKL8_9BURK</name>
<dbReference type="InterPro" id="IPR036390">
    <property type="entry name" value="WH_DNA-bd_sf"/>
</dbReference>
<proteinExistence type="predicted"/>
<sequence>MSFAPMTGACQSPGQWKIVFCRLQTIWVLDVAFRPMTERKTSPLPDIAQLQSNSLAGLVQTEIERLILDGELAPGAKLTEATLADRLGVSRGPVREAFRMLEEAGLVRTEKNRGVFVRDVSVEEALEIFEVRAVMDLYVGRKLAETATPAQVRELRQLADAMDRAAKAGEAQDFHRTNLAFHDRLLELAGNAKLVATYRKLVKELSLYRRRNLNDESMAVYAREHKQIVKAIASGEPEAAGQAMFQHVMNSRARTLEASRRTAAGADAGASAAPEAAPRKPVRKAPATTAAAS</sequence>
<dbReference type="InterPro" id="IPR036388">
    <property type="entry name" value="WH-like_DNA-bd_sf"/>
</dbReference>
<dbReference type="InterPro" id="IPR008920">
    <property type="entry name" value="TF_FadR/GntR_C"/>
</dbReference>
<organism evidence="6 7">
    <name type="scientific">Paracidovorax wautersii</name>
    <dbReference type="NCBI Taxonomy" id="1177982"/>
    <lineage>
        <taxon>Bacteria</taxon>
        <taxon>Pseudomonadati</taxon>
        <taxon>Pseudomonadota</taxon>
        <taxon>Betaproteobacteria</taxon>
        <taxon>Burkholderiales</taxon>
        <taxon>Comamonadaceae</taxon>
        <taxon>Paracidovorax</taxon>
    </lineage>
</organism>
<feature type="compositionally biased region" description="Low complexity" evidence="4">
    <location>
        <begin position="261"/>
        <end position="276"/>
    </location>
</feature>
<evidence type="ECO:0000256" key="3">
    <source>
        <dbReference type="ARBA" id="ARBA00023163"/>
    </source>
</evidence>
<dbReference type="SUPFAM" id="SSF46785">
    <property type="entry name" value="Winged helix' DNA-binding domain"/>
    <property type="match status" value="1"/>
</dbReference>
<dbReference type="Gene3D" id="1.20.120.530">
    <property type="entry name" value="GntR ligand-binding domain-like"/>
    <property type="match status" value="1"/>
</dbReference>
<evidence type="ECO:0000313" key="6">
    <source>
        <dbReference type="EMBL" id="SFF17377.1"/>
    </source>
</evidence>
<dbReference type="SMART" id="SM00895">
    <property type="entry name" value="FCD"/>
    <property type="match status" value="1"/>
</dbReference>
<dbReference type="NCBIfam" id="TIGR03338">
    <property type="entry name" value="phnR_burk"/>
    <property type="match status" value="1"/>
</dbReference>
<dbReference type="PRINTS" id="PR00035">
    <property type="entry name" value="HTHGNTR"/>
</dbReference>
<evidence type="ECO:0000256" key="2">
    <source>
        <dbReference type="ARBA" id="ARBA00023125"/>
    </source>
</evidence>
<evidence type="ECO:0000259" key="5">
    <source>
        <dbReference type="PROSITE" id="PS50949"/>
    </source>
</evidence>
<keyword evidence="1" id="KW-0805">Transcription regulation</keyword>
<dbReference type="Pfam" id="PF07729">
    <property type="entry name" value="FCD"/>
    <property type="match status" value="1"/>
</dbReference>
<dbReference type="SMART" id="SM00345">
    <property type="entry name" value="HTH_GNTR"/>
    <property type="match status" value="1"/>
</dbReference>
<keyword evidence="7" id="KW-1185">Reference proteome</keyword>
<protein>
    <submittedName>
        <fullName evidence="6">Phosphonate utilization associated transcriptional regulator</fullName>
    </submittedName>
</protein>
<dbReference type="PANTHER" id="PTHR43537:SF45">
    <property type="entry name" value="GNTR FAMILY REGULATORY PROTEIN"/>
    <property type="match status" value="1"/>
</dbReference>
<evidence type="ECO:0000313" key="7">
    <source>
        <dbReference type="Proteomes" id="UP000199119"/>
    </source>
</evidence>
<feature type="domain" description="HTH gntR-type" evidence="5">
    <location>
        <begin position="53"/>
        <end position="120"/>
    </location>
</feature>
<dbReference type="STRING" id="1177982.SAMN04489711_11568"/>
<keyword evidence="3" id="KW-0804">Transcription</keyword>
<dbReference type="EMBL" id="FONX01000015">
    <property type="protein sequence ID" value="SFF17377.1"/>
    <property type="molecule type" value="Genomic_DNA"/>
</dbReference>
<dbReference type="InterPro" id="IPR000524">
    <property type="entry name" value="Tscrpt_reg_HTH_GntR"/>
</dbReference>
<dbReference type="PANTHER" id="PTHR43537">
    <property type="entry name" value="TRANSCRIPTIONAL REGULATOR, GNTR FAMILY"/>
    <property type="match status" value="1"/>
</dbReference>
<gene>
    <name evidence="6" type="ORF">SAMN04489711_11568</name>
</gene>